<dbReference type="GO" id="GO:0005929">
    <property type="term" value="C:cilium"/>
    <property type="evidence" value="ECO:0007669"/>
    <property type="project" value="UniProtKB-SubCell"/>
</dbReference>
<evidence type="ECO:0000256" key="2">
    <source>
        <dbReference type="ARBA" id="ARBA00004496"/>
    </source>
</evidence>
<evidence type="ECO:0000256" key="1">
    <source>
        <dbReference type="ARBA" id="ARBA00004138"/>
    </source>
</evidence>
<evidence type="ECO:0000313" key="12">
    <source>
        <dbReference type="EMBL" id="CAD9254397.1"/>
    </source>
</evidence>
<dbReference type="InterPro" id="IPR003603">
    <property type="entry name" value="U2A'_phosphoprotein32A_C"/>
</dbReference>
<organism evidence="12">
    <name type="scientific">Phaeomonas parva</name>
    <dbReference type="NCBI Taxonomy" id="124430"/>
    <lineage>
        <taxon>Eukaryota</taxon>
        <taxon>Sar</taxon>
        <taxon>Stramenopiles</taxon>
        <taxon>Ochrophyta</taxon>
        <taxon>Pinguiophyceae</taxon>
        <taxon>Pinguiochrysidales</taxon>
        <taxon>Pinguiochrysidaceae</taxon>
        <taxon>Phaeomonas</taxon>
    </lineage>
</organism>
<dbReference type="InterPro" id="IPR056496">
    <property type="entry name" value="CS_DNAAF11_C"/>
</dbReference>
<feature type="compositionally biased region" description="Polar residues" evidence="10">
    <location>
        <begin position="465"/>
        <end position="482"/>
    </location>
</feature>
<keyword evidence="3" id="KW-0963">Cytoplasm</keyword>
<name>A0A7S1U406_9STRA</name>
<dbReference type="Gene3D" id="3.80.10.10">
    <property type="entry name" value="Ribonuclease Inhibitor"/>
    <property type="match status" value="1"/>
</dbReference>
<dbReference type="InterPro" id="IPR032675">
    <property type="entry name" value="LRR_dom_sf"/>
</dbReference>
<keyword evidence="8" id="KW-0966">Cell projection</keyword>
<keyword evidence="7" id="KW-0969">Cilium</keyword>
<evidence type="ECO:0000256" key="6">
    <source>
        <dbReference type="ARBA" id="ARBA00023054"/>
    </source>
</evidence>
<feature type="domain" description="U2A'/phosphoprotein 32 family A C-terminal" evidence="11">
    <location>
        <begin position="134"/>
        <end position="152"/>
    </location>
</feature>
<dbReference type="EMBL" id="HBGJ01019712">
    <property type="protein sequence ID" value="CAD9254397.1"/>
    <property type="molecule type" value="Transcribed_RNA"/>
</dbReference>
<dbReference type="Pfam" id="PF14580">
    <property type="entry name" value="LRR_9"/>
    <property type="match status" value="1"/>
</dbReference>
<sequence length="482" mass="53462">MPEISEELVRKHSEHNEGMITTLEELTLHQEEIERINTFLNRNCRQLKILYLQNNVIRRIENLTHLRRLEYLNLALNNVRKIEGLGNAEFLEKLDLTVNFVGLDTIRAGLEHLQPLANLRDLYLMGNPCQVEWEANYRDYVIAKLPQLEKVDGTEITRSQRITAMQRLAALEEELAPLAAAAAAAYAEAGGDEGEEAAIAAAAALPDDAETKHTPELRTAMYRQIAEQKAEKQAQEDAMKPRKRDYGLEHGEAVAAARAKEAQQAEERDNRLPRQTNAAGLEFRIDEEGSDGAGAVLLDLTLPRHLDSSLVDVDVHPRYVSVVVKNKRLLLHLPAEVKAGAAKAQRSKTTGHLLITMPKENPEENMISLRAAKRHEAQQAKARREQEARVRRKKAKQRSLAAQMMSANLDDSDEDSSDEDDSDEETEVENNVPAAPQRPAGAVQLEGLVPRRYGGIGKQAAGTMNAVSTTRKAPATSSSAGE</sequence>
<dbReference type="PANTHER" id="PTHR18849:SF0">
    <property type="entry name" value="CILIA- AND FLAGELLA-ASSOCIATED PROTEIN 410-RELATED"/>
    <property type="match status" value="1"/>
</dbReference>
<comment type="subcellular location">
    <subcellularLocation>
        <location evidence="1">Cell projection</location>
        <location evidence="1">Cilium</location>
    </subcellularLocation>
    <subcellularLocation>
        <location evidence="2">Cytoplasm</location>
    </subcellularLocation>
</comment>
<dbReference type="InterPro" id="IPR001611">
    <property type="entry name" value="Leu-rich_rpt"/>
</dbReference>
<accession>A0A7S1U406</accession>
<feature type="compositionally biased region" description="Basic and acidic residues" evidence="10">
    <location>
        <begin position="374"/>
        <end position="389"/>
    </location>
</feature>
<evidence type="ECO:0000256" key="8">
    <source>
        <dbReference type="ARBA" id="ARBA00023273"/>
    </source>
</evidence>
<evidence type="ECO:0000256" key="7">
    <source>
        <dbReference type="ARBA" id="ARBA00023069"/>
    </source>
</evidence>
<reference evidence="12" key="1">
    <citation type="submission" date="2021-01" db="EMBL/GenBank/DDBJ databases">
        <authorList>
            <person name="Corre E."/>
            <person name="Pelletier E."/>
            <person name="Niang G."/>
            <person name="Scheremetjew M."/>
            <person name="Finn R."/>
            <person name="Kale V."/>
            <person name="Holt S."/>
            <person name="Cochrane G."/>
            <person name="Meng A."/>
            <person name="Brown T."/>
            <person name="Cohen L."/>
        </authorList>
    </citation>
    <scope>NUCLEOTIDE SEQUENCE</scope>
    <source>
        <strain evidence="12">CCMP2877</strain>
    </source>
</reference>
<protein>
    <recommendedName>
        <fullName evidence="11">U2A'/phosphoprotein 32 family A C-terminal domain-containing protein</fullName>
    </recommendedName>
</protein>
<feature type="region of interest" description="Disordered" evidence="10">
    <location>
        <begin position="373"/>
        <end position="482"/>
    </location>
</feature>
<gene>
    <name evidence="12" type="ORF">PPAR1163_LOCUS12764</name>
</gene>
<proteinExistence type="inferred from homology"/>
<dbReference type="PROSITE" id="PS51450">
    <property type="entry name" value="LRR"/>
    <property type="match status" value="2"/>
</dbReference>
<evidence type="ECO:0000256" key="9">
    <source>
        <dbReference type="ARBA" id="ARBA00049982"/>
    </source>
</evidence>
<dbReference type="FunFam" id="3.80.10.10:FF:000052">
    <property type="entry name" value="Leucine rich repeat containing 6"/>
    <property type="match status" value="1"/>
</dbReference>
<keyword evidence="5" id="KW-0677">Repeat</keyword>
<keyword evidence="4" id="KW-0433">Leucine-rich repeat</keyword>
<evidence type="ECO:0000256" key="5">
    <source>
        <dbReference type="ARBA" id="ARBA00022737"/>
    </source>
</evidence>
<feature type="compositionally biased region" description="Acidic residues" evidence="10">
    <location>
        <begin position="410"/>
        <end position="428"/>
    </location>
</feature>
<keyword evidence="6" id="KW-0175">Coiled coil</keyword>
<comment type="similarity">
    <text evidence="9">Belongs to the tilB family.</text>
</comment>
<dbReference type="SMART" id="SM00365">
    <property type="entry name" value="LRR_SD22"/>
    <property type="match status" value="2"/>
</dbReference>
<evidence type="ECO:0000256" key="10">
    <source>
        <dbReference type="SAM" id="MobiDB-lite"/>
    </source>
</evidence>
<dbReference type="SUPFAM" id="SSF52058">
    <property type="entry name" value="L domain-like"/>
    <property type="match status" value="1"/>
</dbReference>
<dbReference type="Pfam" id="PF23602">
    <property type="entry name" value="CS_DNAAF11_C"/>
    <property type="match status" value="1"/>
</dbReference>
<dbReference type="AlphaFoldDB" id="A0A7S1U406"/>
<evidence type="ECO:0000256" key="3">
    <source>
        <dbReference type="ARBA" id="ARBA00022490"/>
    </source>
</evidence>
<dbReference type="SMART" id="SM00446">
    <property type="entry name" value="LRRcap"/>
    <property type="match status" value="1"/>
</dbReference>
<dbReference type="PANTHER" id="PTHR18849">
    <property type="entry name" value="LEUCINE RICH REPEAT PROTEIN"/>
    <property type="match status" value="1"/>
</dbReference>
<dbReference type="GO" id="GO:0005737">
    <property type="term" value="C:cytoplasm"/>
    <property type="evidence" value="ECO:0007669"/>
    <property type="project" value="UniProtKB-SubCell"/>
</dbReference>
<evidence type="ECO:0000259" key="11">
    <source>
        <dbReference type="SMART" id="SM00446"/>
    </source>
</evidence>
<evidence type="ECO:0000256" key="4">
    <source>
        <dbReference type="ARBA" id="ARBA00022614"/>
    </source>
</evidence>